<dbReference type="PANTHER" id="PTHR43266">
    <property type="entry name" value="MACROLIDE-EFFLUX PROTEIN"/>
    <property type="match status" value="1"/>
</dbReference>
<feature type="transmembrane region" description="Helical" evidence="7">
    <location>
        <begin position="173"/>
        <end position="194"/>
    </location>
</feature>
<evidence type="ECO:0000313" key="10">
    <source>
        <dbReference type="Proteomes" id="UP000005744"/>
    </source>
</evidence>
<dbReference type="STRING" id="395493.BegalDRAFT_2714"/>
<dbReference type="eggNOG" id="COG0204">
    <property type="taxonomic scope" value="Bacteria"/>
</dbReference>
<protein>
    <submittedName>
        <fullName evidence="9">Major Facilitator Superfamily transporter</fullName>
    </submittedName>
</protein>
<feature type="transmembrane region" description="Helical" evidence="7">
    <location>
        <begin position="262"/>
        <end position="281"/>
    </location>
</feature>
<feature type="transmembrane region" description="Helical" evidence="7">
    <location>
        <begin position="92"/>
        <end position="116"/>
    </location>
</feature>
<dbReference type="InterPro" id="IPR011701">
    <property type="entry name" value="MFS"/>
</dbReference>
<evidence type="ECO:0000259" key="8">
    <source>
        <dbReference type="PROSITE" id="PS50850"/>
    </source>
</evidence>
<dbReference type="EMBL" id="JH600070">
    <property type="protein sequence ID" value="EIJ43555.1"/>
    <property type="molecule type" value="Genomic_DNA"/>
</dbReference>
<accession>I3CIW2</accession>
<dbReference type="Gene3D" id="1.20.1250.20">
    <property type="entry name" value="MFS general substrate transporter like domains"/>
    <property type="match status" value="1"/>
</dbReference>
<feature type="transmembrane region" description="Helical" evidence="7">
    <location>
        <begin position="401"/>
        <end position="425"/>
    </location>
</feature>
<dbReference type="PANTHER" id="PTHR43266:SF2">
    <property type="entry name" value="MAJOR FACILITATOR SUPERFAMILY (MFS) PROFILE DOMAIN-CONTAINING PROTEIN"/>
    <property type="match status" value="1"/>
</dbReference>
<comment type="subcellular location">
    <subcellularLocation>
        <location evidence="1">Cell membrane</location>
        <topology evidence="1">Multi-pass membrane protein</topology>
    </subcellularLocation>
</comment>
<evidence type="ECO:0000256" key="6">
    <source>
        <dbReference type="ARBA" id="ARBA00023136"/>
    </source>
</evidence>
<dbReference type="InterPro" id="IPR036259">
    <property type="entry name" value="MFS_trans_sf"/>
</dbReference>
<dbReference type="AlphaFoldDB" id="I3CIW2"/>
<feature type="transmembrane region" description="Helical" evidence="7">
    <location>
        <begin position="52"/>
        <end position="72"/>
    </location>
</feature>
<proteinExistence type="predicted"/>
<dbReference type="Pfam" id="PF07690">
    <property type="entry name" value="MFS_1"/>
    <property type="match status" value="1"/>
</dbReference>
<evidence type="ECO:0000256" key="3">
    <source>
        <dbReference type="ARBA" id="ARBA00022475"/>
    </source>
</evidence>
<keyword evidence="5 7" id="KW-1133">Transmembrane helix</keyword>
<keyword evidence="10" id="KW-1185">Reference proteome</keyword>
<dbReference type="HOGENOM" id="CLU_029603_0_0_6"/>
<dbReference type="RefSeq" id="WP_002690830.1">
    <property type="nucleotide sequence ID" value="NZ_JH600070.1"/>
</dbReference>
<sequence>MSQAHLLRTRRFLPYFLTQFLGAFNDNVYKNALVILIAFQGSALLGMNSSQLVNFSAGFFILPFFLFSATAGQIADKYDKAQLMRWTKLLEIAVMGLALFGFFFNSILFLIILLFLMGAQSALFGPIKYGVVPQLLREGELIGGNGLISMGTFLAILLGTILGGVLIAREDGALWVATIVLVIAILGWVASVYVPPVPPSDPNITVNWNVFSQTFHSMGFALENRSVFLSVLAISWFWFIGATYLSQLPIYTKDILKGNENVITLLLTMFSVGIGLGSLLCERLSRGKLEAGLVPLGALGITIFSIDVYFASYYFYALEYPVGTITVSTFLSEGFASWRILADLVLIGLFGGFYIVPLNVIVQTRSNPAHRSRIIAANNIINSLYMVLSAVYAMLLLSFNVSIGTIFLSLGALNLIYSLVIFLFMPEFLTRFVQMWRSNSANA</sequence>
<dbReference type="InterPro" id="IPR020846">
    <property type="entry name" value="MFS_dom"/>
</dbReference>
<dbReference type="SUPFAM" id="SSF103473">
    <property type="entry name" value="MFS general substrate transporter"/>
    <property type="match status" value="1"/>
</dbReference>
<dbReference type="GO" id="GO:0005886">
    <property type="term" value="C:plasma membrane"/>
    <property type="evidence" value="ECO:0007669"/>
    <property type="project" value="UniProtKB-SubCell"/>
</dbReference>
<name>I3CIW2_9GAMM</name>
<keyword evidence="2" id="KW-0813">Transport</keyword>
<feature type="transmembrane region" description="Helical" evidence="7">
    <location>
        <begin position="374"/>
        <end position="395"/>
    </location>
</feature>
<keyword evidence="4 7" id="KW-0812">Transmembrane</keyword>
<dbReference type="Proteomes" id="UP000005744">
    <property type="component" value="Unassembled WGS sequence"/>
</dbReference>
<keyword evidence="6 7" id="KW-0472">Membrane</keyword>
<evidence type="ECO:0000256" key="2">
    <source>
        <dbReference type="ARBA" id="ARBA00022448"/>
    </source>
</evidence>
<gene>
    <name evidence="9" type="ORF">BegalDRAFT_2714</name>
</gene>
<dbReference type="CDD" id="cd06173">
    <property type="entry name" value="MFS_MefA_like"/>
    <property type="match status" value="1"/>
</dbReference>
<feature type="transmembrane region" description="Helical" evidence="7">
    <location>
        <begin position="336"/>
        <end position="362"/>
    </location>
</feature>
<feature type="transmembrane region" description="Helical" evidence="7">
    <location>
        <begin position="147"/>
        <end position="167"/>
    </location>
</feature>
<evidence type="ECO:0000256" key="5">
    <source>
        <dbReference type="ARBA" id="ARBA00022989"/>
    </source>
</evidence>
<reference evidence="9 10" key="1">
    <citation type="submission" date="2011-11" db="EMBL/GenBank/DDBJ databases">
        <title>Improved High-Quality Draft sequence of Beggiatoa alba B18lD.</title>
        <authorList>
            <consortium name="US DOE Joint Genome Institute"/>
            <person name="Lucas S."/>
            <person name="Han J."/>
            <person name="Lapidus A."/>
            <person name="Cheng J.-F."/>
            <person name="Goodwin L."/>
            <person name="Pitluck S."/>
            <person name="Peters L."/>
            <person name="Mikhailova N."/>
            <person name="Held B."/>
            <person name="Detter J.C."/>
            <person name="Han C."/>
            <person name="Tapia R."/>
            <person name="Land M."/>
            <person name="Hauser L."/>
            <person name="Kyrpides N."/>
            <person name="Ivanova N."/>
            <person name="Pagani I."/>
            <person name="Samuel K."/>
            <person name="Teske A."/>
            <person name="Mueller J."/>
            <person name="Woyke T."/>
        </authorList>
    </citation>
    <scope>NUCLEOTIDE SEQUENCE [LARGE SCALE GENOMIC DNA]</scope>
    <source>
        <strain evidence="9 10">B18LD</strain>
    </source>
</reference>
<dbReference type="GO" id="GO:0022857">
    <property type="term" value="F:transmembrane transporter activity"/>
    <property type="evidence" value="ECO:0007669"/>
    <property type="project" value="InterPro"/>
</dbReference>
<evidence type="ECO:0000256" key="4">
    <source>
        <dbReference type="ARBA" id="ARBA00022692"/>
    </source>
</evidence>
<dbReference type="PROSITE" id="PS50850">
    <property type="entry name" value="MFS"/>
    <property type="match status" value="1"/>
</dbReference>
<organism evidence="9 10">
    <name type="scientific">Beggiatoa alba B18LD</name>
    <dbReference type="NCBI Taxonomy" id="395493"/>
    <lineage>
        <taxon>Bacteria</taxon>
        <taxon>Pseudomonadati</taxon>
        <taxon>Pseudomonadota</taxon>
        <taxon>Gammaproteobacteria</taxon>
        <taxon>Thiotrichales</taxon>
        <taxon>Thiotrichaceae</taxon>
        <taxon>Beggiatoa</taxon>
    </lineage>
</organism>
<dbReference type="OrthoDB" id="9803968at2"/>
<evidence type="ECO:0000313" key="9">
    <source>
        <dbReference type="EMBL" id="EIJ43555.1"/>
    </source>
</evidence>
<evidence type="ECO:0000256" key="7">
    <source>
        <dbReference type="SAM" id="Phobius"/>
    </source>
</evidence>
<feature type="domain" description="Major facilitator superfamily (MFS) profile" evidence="8">
    <location>
        <begin position="11"/>
        <end position="429"/>
    </location>
</feature>
<feature type="transmembrane region" description="Helical" evidence="7">
    <location>
        <begin position="293"/>
        <end position="316"/>
    </location>
</feature>
<feature type="transmembrane region" description="Helical" evidence="7">
    <location>
        <begin position="227"/>
        <end position="250"/>
    </location>
</feature>
<evidence type="ECO:0000256" key="1">
    <source>
        <dbReference type="ARBA" id="ARBA00004651"/>
    </source>
</evidence>
<keyword evidence="3" id="KW-1003">Cell membrane</keyword>